<dbReference type="GO" id="GO:0000049">
    <property type="term" value="F:tRNA binding"/>
    <property type="evidence" value="ECO:0007669"/>
    <property type="project" value="TreeGrafter"/>
</dbReference>
<gene>
    <name evidence="10" type="ORF">J437_LFUL000519</name>
</gene>
<keyword evidence="8" id="KW-0539">Nucleus</keyword>
<evidence type="ECO:0000256" key="3">
    <source>
        <dbReference type="ARBA" id="ARBA00005043"/>
    </source>
</evidence>
<evidence type="ECO:0000313" key="11">
    <source>
        <dbReference type="Proteomes" id="UP000792457"/>
    </source>
</evidence>
<dbReference type="InterPro" id="IPR027417">
    <property type="entry name" value="P-loop_NTPase"/>
</dbReference>
<dbReference type="PANTHER" id="PTHR15641:SF1">
    <property type="entry name" value="ELONGATOR COMPLEX PROTEIN 5"/>
    <property type="match status" value="1"/>
</dbReference>
<keyword evidence="7" id="KW-0819">tRNA processing</keyword>
<evidence type="ECO:0000256" key="9">
    <source>
        <dbReference type="SAM" id="MobiDB-lite"/>
    </source>
</evidence>
<keyword evidence="6" id="KW-0963">Cytoplasm</keyword>
<proteinExistence type="inferred from homology"/>
<dbReference type="Pfam" id="PF10483">
    <property type="entry name" value="Elong_Iki1"/>
    <property type="match status" value="1"/>
</dbReference>
<dbReference type="GO" id="GO:0005634">
    <property type="term" value="C:nucleus"/>
    <property type="evidence" value="ECO:0007669"/>
    <property type="project" value="UniProtKB-SubCell"/>
</dbReference>
<name>A0A8K0JUD8_LADFU</name>
<comment type="pathway">
    <text evidence="3">tRNA modification; 5-methoxycarbonylmethyl-2-thiouridine-tRNA biosynthesis.</text>
</comment>
<protein>
    <recommendedName>
        <fullName evidence="5">Elongator complex protein 5</fullName>
    </recommendedName>
</protein>
<reference evidence="10" key="2">
    <citation type="submission" date="2017-10" db="EMBL/GenBank/DDBJ databases">
        <title>Ladona fulva Genome sequencing and assembly.</title>
        <authorList>
            <person name="Murali S."/>
            <person name="Richards S."/>
            <person name="Bandaranaike D."/>
            <person name="Bellair M."/>
            <person name="Blankenburg K."/>
            <person name="Chao H."/>
            <person name="Dinh H."/>
            <person name="Doddapaneni H."/>
            <person name="Dugan-Rocha S."/>
            <person name="Elkadiri S."/>
            <person name="Gnanaolivu R."/>
            <person name="Hernandez B."/>
            <person name="Skinner E."/>
            <person name="Javaid M."/>
            <person name="Lee S."/>
            <person name="Li M."/>
            <person name="Ming W."/>
            <person name="Munidasa M."/>
            <person name="Muniz J."/>
            <person name="Nguyen L."/>
            <person name="Hughes D."/>
            <person name="Osuji N."/>
            <person name="Pu L.-L."/>
            <person name="Puazo M."/>
            <person name="Qu C."/>
            <person name="Quiroz J."/>
            <person name="Raj R."/>
            <person name="Weissenberger G."/>
            <person name="Xin Y."/>
            <person name="Zou X."/>
            <person name="Han Y."/>
            <person name="Worley K."/>
            <person name="Muzny D."/>
            <person name="Gibbs R."/>
        </authorList>
    </citation>
    <scope>NUCLEOTIDE SEQUENCE</scope>
    <source>
        <strain evidence="10">Sampled in the wild</strain>
    </source>
</reference>
<sequence>MLHTLEQGGANLLKAIIQSYVDKKIEVHVACFELPVSSFKDVIRTSPDSVVHYHDFFTDHLGWLEKKSDKEVKDSLESIEENKSDNFVLVIDSIASLIINFGSGSVYKRLHRFLMPESKVQHVVTLLHKDMIEDFEFDDISHLASTVLRVEPPTERSHGRPLCFVTHKTNKGKVLREVYYFNSHGQFVANLDYNYALYIEIKKNKVEHYSVDACNKLWSEPFKESAPSKPVKPVDVMADVTTFRLTLEDKEKEARSQLVLPYLRNEAASENSGGGVIHYVPDEGDDWDEEDPDNDLNI</sequence>
<feature type="compositionally biased region" description="Acidic residues" evidence="9">
    <location>
        <begin position="282"/>
        <end position="298"/>
    </location>
</feature>
<evidence type="ECO:0000256" key="7">
    <source>
        <dbReference type="ARBA" id="ARBA00022694"/>
    </source>
</evidence>
<organism evidence="10 11">
    <name type="scientific">Ladona fulva</name>
    <name type="common">Scarce chaser dragonfly</name>
    <name type="synonym">Libellula fulva</name>
    <dbReference type="NCBI Taxonomy" id="123851"/>
    <lineage>
        <taxon>Eukaryota</taxon>
        <taxon>Metazoa</taxon>
        <taxon>Ecdysozoa</taxon>
        <taxon>Arthropoda</taxon>
        <taxon>Hexapoda</taxon>
        <taxon>Insecta</taxon>
        <taxon>Pterygota</taxon>
        <taxon>Palaeoptera</taxon>
        <taxon>Odonata</taxon>
        <taxon>Epiprocta</taxon>
        <taxon>Anisoptera</taxon>
        <taxon>Libelluloidea</taxon>
        <taxon>Libellulidae</taxon>
        <taxon>Ladona</taxon>
    </lineage>
</organism>
<dbReference type="PANTHER" id="PTHR15641">
    <property type="entry name" value="ELONGATOR COMPLEX PROTEIN 5"/>
    <property type="match status" value="1"/>
</dbReference>
<feature type="region of interest" description="Disordered" evidence="9">
    <location>
        <begin position="269"/>
        <end position="298"/>
    </location>
</feature>
<comment type="subcellular location">
    <subcellularLocation>
        <location evidence="2">Cytoplasm</location>
    </subcellularLocation>
    <subcellularLocation>
        <location evidence="1">Nucleus</location>
    </subcellularLocation>
</comment>
<dbReference type="EMBL" id="KZ308122">
    <property type="protein sequence ID" value="KAG8222075.1"/>
    <property type="molecule type" value="Genomic_DNA"/>
</dbReference>
<dbReference type="CDD" id="cd19496">
    <property type="entry name" value="Elp5"/>
    <property type="match status" value="1"/>
</dbReference>
<evidence type="ECO:0000256" key="5">
    <source>
        <dbReference type="ARBA" id="ARBA00020264"/>
    </source>
</evidence>
<comment type="similarity">
    <text evidence="4">Belongs to the ELP5 family.</text>
</comment>
<dbReference type="GO" id="GO:0005829">
    <property type="term" value="C:cytosol"/>
    <property type="evidence" value="ECO:0007669"/>
    <property type="project" value="TreeGrafter"/>
</dbReference>
<dbReference type="AlphaFoldDB" id="A0A8K0JUD8"/>
<evidence type="ECO:0000313" key="10">
    <source>
        <dbReference type="EMBL" id="KAG8222075.1"/>
    </source>
</evidence>
<dbReference type="GO" id="GO:0002098">
    <property type="term" value="P:tRNA wobble uridine modification"/>
    <property type="evidence" value="ECO:0007669"/>
    <property type="project" value="InterPro"/>
</dbReference>
<dbReference type="InterPro" id="IPR019519">
    <property type="entry name" value="Elp5"/>
</dbReference>
<evidence type="ECO:0000256" key="6">
    <source>
        <dbReference type="ARBA" id="ARBA00022490"/>
    </source>
</evidence>
<dbReference type="Proteomes" id="UP000792457">
    <property type="component" value="Unassembled WGS sequence"/>
</dbReference>
<evidence type="ECO:0000256" key="2">
    <source>
        <dbReference type="ARBA" id="ARBA00004496"/>
    </source>
</evidence>
<evidence type="ECO:0000256" key="1">
    <source>
        <dbReference type="ARBA" id="ARBA00004123"/>
    </source>
</evidence>
<dbReference type="UniPathway" id="UPA00988"/>
<dbReference type="Gene3D" id="3.40.50.300">
    <property type="entry name" value="P-loop containing nucleotide triphosphate hydrolases"/>
    <property type="match status" value="1"/>
</dbReference>
<evidence type="ECO:0000256" key="8">
    <source>
        <dbReference type="ARBA" id="ARBA00023242"/>
    </source>
</evidence>
<keyword evidence="11" id="KW-1185">Reference proteome</keyword>
<evidence type="ECO:0000256" key="4">
    <source>
        <dbReference type="ARBA" id="ARBA00009567"/>
    </source>
</evidence>
<comment type="caution">
    <text evidence="10">The sequence shown here is derived from an EMBL/GenBank/DDBJ whole genome shotgun (WGS) entry which is preliminary data.</text>
</comment>
<accession>A0A8K0JUD8</accession>
<dbReference type="OrthoDB" id="166907at2759"/>
<reference evidence="10" key="1">
    <citation type="submission" date="2013-04" db="EMBL/GenBank/DDBJ databases">
        <authorList>
            <person name="Qu J."/>
            <person name="Murali S.C."/>
            <person name="Bandaranaike D."/>
            <person name="Bellair M."/>
            <person name="Blankenburg K."/>
            <person name="Chao H."/>
            <person name="Dinh H."/>
            <person name="Doddapaneni H."/>
            <person name="Downs B."/>
            <person name="Dugan-Rocha S."/>
            <person name="Elkadiri S."/>
            <person name="Gnanaolivu R.D."/>
            <person name="Hernandez B."/>
            <person name="Javaid M."/>
            <person name="Jayaseelan J.C."/>
            <person name="Lee S."/>
            <person name="Li M."/>
            <person name="Ming W."/>
            <person name="Munidasa M."/>
            <person name="Muniz J."/>
            <person name="Nguyen L."/>
            <person name="Ongeri F."/>
            <person name="Osuji N."/>
            <person name="Pu L.-L."/>
            <person name="Puazo M."/>
            <person name="Qu C."/>
            <person name="Quiroz J."/>
            <person name="Raj R."/>
            <person name="Weissenberger G."/>
            <person name="Xin Y."/>
            <person name="Zou X."/>
            <person name="Han Y."/>
            <person name="Richards S."/>
            <person name="Worley K."/>
            <person name="Muzny D."/>
            <person name="Gibbs R."/>
        </authorList>
    </citation>
    <scope>NUCLEOTIDE SEQUENCE</scope>
    <source>
        <strain evidence="10">Sampled in the wild</strain>
    </source>
</reference>
<dbReference type="GO" id="GO:0033588">
    <property type="term" value="C:elongator holoenzyme complex"/>
    <property type="evidence" value="ECO:0007669"/>
    <property type="project" value="InterPro"/>
</dbReference>